<keyword evidence="2" id="KW-1185">Reference proteome</keyword>
<evidence type="ECO:0000313" key="1">
    <source>
        <dbReference type="EMBL" id="KAK1644156.1"/>
    </source>
</evidence>
<proteinExistence type="predicted"/>
<name>A0AAD8S374_LOLMU</name>
<accession>A0AAD8S374</accession>
<evidence type="ECO:0000313" key="2">
    <source>
        <dbReference type="Proteomes" id="UP001231189"/>
    </source>
</evidence>
<reference evidence="1" key="1">
    <citation type="submission" date="2023-07" db="EMBL/GenBank/DDBJ databases">
        <title>A chromosome-level genome assembly of Lolium multiflorum.</title>
        <authorList>
            <person name="Chen Y."/>
            <person name="Copetti D."/>
            <person name="Kolliker R."/>
            <person name="Studer B."/>
        </authorList>
    </citation>
    <scope>NUCLEOTIDE SEQUENCE</scope>
    <source>
        <strain evidence="1">02402/16</strain>
        <tissue evidence="1">Leaf</tissue>
    </source>
</reference>
<dbReference type="Proteomes" id="UP001231189">
    <property type="component" value="Unassembled WGS sequence"/>
</dbReference>
<protein>
    <submittedName>
        <fullName evidence="1">Uncharacterized protein</fullName>
    </submittedName>
</protein>
<comment type="caution">
    <text evidence="1">The sequence shown here is derived from an EMBL/GenBank/DDBJ whole genome shotgun (WGS) entry which is preliminary data.</text>
</comment>
<dbReference type="EMBL" id="JAUUTY010000004">
    <property type="protein sequence ID" value="KAK1644156.1"/>
    <property type="molecule type" value="Genomic_DNA"/>
</dbReference>
<sequence length="74" mass="8264">MGTEKGEVRRQRGALTARLTCPLCKDLFREACAFTECLHTCRSRRSAAAVLALVYSPSSRVRREYGLSGQFAPR</sequence>
<dbReference type="Gene3D" id="3.30.40.10">
    <property type="entry name" value="Zinc/RING finger domain, C3HC4 (zinc finger)"/>
    <property type="match status" value="1"/>
</dbReference>
<organism evidence="1 2">
    <name type="scientific">Lolium multiflorum</name>
    <name type="common">Italian ryegrass</name>
    <name type="synonym">Lolium perenne subsp. multiflorum</name>
    <dbReference type="NCBI Taxonomy" id="4521"/>
    <lineage>
        <taxon>Eukaryota</taxon>
        <taxon>Viridiplantae</taxon>
        <taxon>Streptophyta</taxon>
        <taxon>Embryophyta</taxon>
        <taxon>Tracheophyta</taxon>
        <taxon>Spermatophyta</taxon>
        <taxon>Magnoliopsida</taxon>
        <taxon>Liliopsida</taxon>
        <taxon>Poales</taxon>
        <taxon>Poaceae</taxon>
        <taxon>BOP clade</taxon>
        <taxon>Pooideae</taxon>
        <taxon>Poodae</taxon>
        <taxon>Poeae</taxon>
        <taxon>Poeae Chloroplast Group 2 (Poeae type)</taxon>
        <taxon>Loliodinae</taxon>
        <taxon>Loliinae</taxon>
        <taxon>Lolium</taxon>
    </lineage>
</organism>
<dbReference type="AlphaFoldDB" id="A0AAD8S374"/>
<gene>
    <name evidence="1" type="ORF">QYE76_061961</name>
</gene>
<dbReference type="InterPro" id="IPR013083">
    <property type="entry name" value="Znf_RING/FYVE/PHD"/>
</dbReference>